<dbReference type="SUPFAM" id="SSF51126">
    <property type="entry name" value="Pectin lyase-like"/>
    <property type="match status" value="2"/>
</dbReference>
<keyword evidence="2" id="KW-0472">Membrane</keyword>
<dbReference type="STRING" id="229920.ADM99_04305"/>
<dbReference type="RefSeq" id="WP_062421851.1">
    <property type="nucleotide sequence ID" value="NZ_BBYA01000009.1"/>
</dbReference>
<dbReference type="Pfam" id="PF13229">
    <property type="entry name" value="Beta_helix"/>
    <property type="match status" value="2"/>
</dbReference>
<proteinExistence type="predicted"/>
<feature type="transmembrane region" description="Helical" evidence="2">
    <location>
        <begin position="7"/>
        <end position="33"/>
    </location>
</feature>
<feature type="region of interest" description="Disordered" evidence="1">
    <location>
        <begin position="92"/>
        <end position="114"/>
    </location>
</feature>
<dbReference type="Gene3D" id="2.160.20.10">
    <property type="entry name" value="Single-stranded right-handed beta-helix, Pectin lyase-like"/>
    <property type="match status" value="2"/>
</dbReference>
<dbReference type="SMART" id="SM00710">
    <property type="entry name" value="PbH1"/>
    <property type="match status" value="11"/>
</dbReference>
<dbReference type="InterPro" id="IPR011050">
    <property type="entry name" value="Pectin_lyase_fold/virulence"/>
</dbReference>
<evidence type="ECO:0000256" key="2">
    <source>
        <dbReference type="SAM" id="Phobius"/>
    </source>
</evidence>
<dbReference type="InterPro" id="IPR012334">
    <property type="entry name" value="Pectin_lyas_fold"/>
</dbReference>
<feature type="compositionally biased region" description="Low complexity" evidence="1">
    <location>
        <begin position="62"/>
        <end position="78"/>
    </location>
</feature>
<name>A0A0P6WT53_9CHLR</name>
<sequence length="896" mass="94257">MGKKKWYVILFYVVFVCIYALGLSIPIGMVVLADDTAPADPASEEVAPEEPPPEQVPEDSPAEGSSGESSSSGTVYYEPAPVIQPPVVVEQPVQPPASVEQPPADVQQEPAAPVQPEVVVTEQPAALDPSAATTTESTAGSSEKQTGTDGQETGNAEPETGGAPVMASPVIQSGSVLPVDSFQPPINVEEVAELSTKSPVDLSAALPEGTSLVVLDETGENLALGSTEAEAVLTTGDPMWCPGHDAAGSASCHSETTLEAIIHYVQSSPSRGYGTIYVQDTYTSPTHNTINIDQGSHPMTILNLFIIGGVDLATGSSTYGQVIGTTTLAQNIYIDDISGSLSLSNFILQQFSTSGSSVYISDSNQVTLDNMAINNQGLGNGVHIENSNNVTIKNSTIDDEDGGHGIYAHSNTNNLQIINTHIYEYGYEGGIYLNDVDNVLLKDLIVDSNGNTPCVSGWPCSSDAIRVVNGSNLEVRNVNANSSSSGASGLVANGVSGYINIFNSTFDNNNNFGIDINSQTADVTIKNTSTSHNSNNGSSWGMYVEGAKTISLDGVHADHNVDGGAYLIASDWISILNSTFSDNPNFYGLAAWAMNQGITLSNVTVDNNNFGGWFKTATELSISKSQFNGNHDYGIHVEPGAVGDITLYKVTASENGTNGAELQTAGDITVTCSVFSANDSYGLNAGAGSTVTLNSNTFSANGSGSMNIWDGGVVTNMDYPCGTSSGGGDDDGGTTTVTPVEYIGVIPFVYLGPPAGVIPVTGGEFVMLSCTGNSTIRLPTGEETIFNQPMCGYIAGMELITQEELPAPIPEPWIFTDGFTLTLMFNNEVVLEAFAGATYTVTFPLTEEQINDTFHILFWDTTTNDNLGGWVDLGGEKEAMKWIRTHNRTGTFILVK</sequence>
<evidence type="ECO:0000256" key="1">
    <source>
        <dbReference type="SAM" id="MobiDB-lite"/>
    </source>
</evidence>
<keyword evidence="5" id="KW-1185">Reference proteome</keyword>
<evidence type="ECO:0000313" key="4">
    <source>
        <dbReference type="EMBL" id="KPL73425.1"/>
    </source>
</evidence>
<feature type="region of interest" description="Disordered" evidence="1">
    <location>
        <begin position="126"/>
        <end position="167"/>
    </location>
</feature>
<comment type="caution">
    <text evidence="4">The sequence shown here is derived from an EMBL/GenBank/DDBJ whole genome shotgun (WGS) entry which is preliminary data.</text>
</comment>
<evidence type="ECO:0000313" key="5">
    <source>
        <dbReference type="Proteomes" id="UP000050430"/>
    </source>
</evidence>
<feature type="compositionally biased region" description="Acidic residues" evidence="1">
    <location>
        <begin position="42"/>
        <end position="61"/>
    </location>
</feature>
<protein>
    <recommendedName>
        <fullName evidence="3">Right handed beta helix domain-containing protein</fullName>
    </recommendedName>
</protein>
<reference evidence="4 5" key="1">
    <citation type="submission" date="2015-07" db="EMBL/GenBank/DDBJ databases">
        <title>Genome sequence of Leptolinea tardivitalis DSM 16556.</title>
        <authorList>
            <person name="Hemp J."/>
            <person name="Ward L.M."/>
            <person name="Pace L.A."/>
            <person name="Fischer W.W."/>
        </authorList>
    </citation>
    <scope>NUCLEOTIDE SEQUENCE [LARGE SCALE GENOMIC DNA]</scope>
    <source>
        <strain evidence="4 5">YMTK-2</strain>
    </source>
</reference>
<organism evidence="4 5">
    <name type="scientific">Leptolinea tardivitalis</name>
    <dbReference type="NCBI Taxonomy" id="229920"/>
    <lineage>
        <taxon>Bacteria</taxon>
        <taxon>Bacillati</taxon>
        <taxon>Chloroflexota</taxon>
        <taxon>Anaerolineae</taxon>
        <taxon>Anaerolineales</taxon>
        <taxon>Anaerolineaceae</taxon>
        <taxon>Leptolinea</taxon>
    </lineage>
</organism>
<dbReference type="InterPro" id="IPR039448">
    <property type="entry name" value="Beta_helix"/>
</dbReference>
<dbReference type="Proteomes" id="UP000050430">
    <property type="component" value="Unassembled WGS sequence"/>
</dbReference>
<accession>A0A0P6WT53</accession>
<dbReference type="OrthoDB" id="174027at2"/>
<dbReference type="AlphaFoldDB" id="A0A0P6WT53"/>
<dbReference type="EMBL" id="LGCK01000006">
    <property type="protein sequence ID" value="KPL73425.1"/>
    <property type="molecule type" value="Genomic_DNA"/>
</dbReference>
<feature type="region of interest" description="Disordered" evidence="1">
    <location>
        <begin position="40"/>
        <end position="78"/>
    </location>
</feature>
<gene>
    <name evidence="4" type="ORF">ADM99_04305</name>
</gene>
<feature type="compositionally biased region" description="Polar residues" evidence="1">
    <location>
        <begin position="144"/>
        <end position="154"/>
    </location>
</feature>
<evidence type="ECO:0000259" key="3">
    <source>
        <dbReference type="Pfam" id="PF13229"/>
    </source>
</evidence>
<feature type="domain" description="Right handed beta helix" evidence="3">
    <location>
        <begin position="351"/>
        <end position="477"/>
    </location>
</feature>
<feature type="compositionally biased region" description="Low complexity" evidence="1">
    <location>
        <begin position="126"/>
        <end position="143"/>
    </location>
</feature>
<dbReference type="InterPro" id="IPR006626">
    <property type="entry name" value="PbH1"/>
</dbReference>
<keyword evidence="2" id="KW-0812">Transmembrane</keyword>
<keyword evidence="2" id="KW-1133">Transmembrane helix</keyword>
<feature type="domain" description="Right handed beta helix" evidence="3">
    <location>
        <begin position="564"/>
        <end position="712"/>
    </location>
</feature>